<protein>
    <submittedName>
        <fullName evidence="2">Uncharacterized protein</fullName>
    </submittedName>
</protein>
<dbReference type="KEGG" id="fcy:FRACYDRAFT_271788"/>
<dbReference type="Proteomes" id="UP000095751">
    <property type="component" value="Unassembled WGS sequence"/>
</dbReference>
<feature type="compositionally biased region" description="Basic residues" evidence="1">
    <location>
        <begin position="90"/>
        <end position="106"/>
    </location>
</feature>
<keyword evidence="3" id="KW-1185">Reference proteome</keyword>
<reference evidence="2 3" key="1">
    <citation type="submission" date="2016-09" db="EMBL/GenBank/DDBJ databases">
        <title>Extensive genetic diversity and differential bi-allelic expression allows diatom success in the polar Southern Ocean.</title>
        <authorList>
            <consortium name="DOE Joint Genome Institute"/>
            <person name="Mock T."/>
            <person name="Otillar R.P."/>
            <person name="Strauss J."/>
            <person name="Dupont C."/>
            <person name="Frickenhaus S."/>
            <person name="Maumus F."/>
            <person name="Mcmullan M."/>
            <person name="Sanges R."/>
            <person name="Schmutz J."/>
            <person name="Toseland A."/>
            <person name="Valas R."/>
            <person name="Veluchamy A."/>
            <person name="Ward B.J."/>
            <person name="Allen A."/>
            <person name="Barry K."/>
            <person name="Falciatore A."/>
            <person name="Ferrante M."/>
            <person name="Fortunato A.E."/>
            <person name="Gloeckner G."/>
            <person name="Gruber A."/>
            <person name="Hipkin R."/>
            <person name="Janech M."/>
            <person name="Kroth P."/>
            <person name="Leese F."/>
            <person name="Lindquist E."/>
            <person name="Lyon B.R."/>
            <person name="Martin J."/>
            <person name="Mayer C."/>
            <person name="Parker M."/>
            <person name="Quesneville H."/>
            <person name="Raymond J."/>
            <person name="Uhlig C."/>
            <person name="Valentin K.U."/>
            <person name="Worden A.Z."/>
            <person name="Armbrust E.V."/>
            <person name="Bowler C."/>
            <person name="Green B."/>
            <person name="Moulton V."/>
            <person name="Van Oosterhout C."/>
            <person name="Grigoriev I."/>
        </authorList>
    </citation>
    <scope>NUCLEOTIDE SEQUENCE [LARGE SCALE GENOMIC DNA]</scope>
    <source>
        <strain evidence="2 3">CCMP1102</strain>
    </source>
</reference>
<dbReference type="InParanoid" id="A0A1E7EQG7"/>
<sequence length="164" mass="19323">MTAVTSSSSRNDDNDEQDQQQLQKYDNEDEVLIEVPRRTRTYDEPLVIDTKDPLLLLEDVHIYTYTQTQKNQQEQLLDISEEQANETGKKNKKAKTKRKDRRWSKRLNRKMNSFQQQEHNSMNSNNIIIEVEESSLVFDYGVVEQSHDCDENNNTGFEVHVTQK</sequence>
<evidence type="ECO:0000256" key="1">
    <source>
        <dbReference type="SAM" id="MobiDB-lite"/>
    </source>
</evidence>
<organism evidence="2 3">
    <name type="scientific">Fragilariopsis cylindrus CCMP1102</name>
    <dbReference type="NCBI Taxonomy" id="635003"/>
    <lineage>
        <taxon>Eukaryota</taxon>
        <taxon>Sar</taxon>
        <taxon>Stramenopiles</taxon>
        <taxon>Ochrophyta</taxon>
        <taxon>Bacillariophyta</taxon>
        <taxon>Bacillariophyceae</taxon>
        <taxon>Bacillariophycidae</taxon>
        <taxon>Bacillariales</taxon>
        <taxon>Bacillariaceae</taxon>
        <taxon>Fragilariopsis</taxon>
    </lineage>
</organism>
<feature type="region of interest" description="Disordered" evidence="1">
    <location>
        <begin position="1"/>
        <end position="30"/>
    </location>
</feature>
<gene>
    <name evidence="2" type="ORF">FRACYDRAFT_271788</name>
</gene>
<evidence type="ECO:0000313" key="2">
    <source>
        <dbReference type="EMBL" id="OEU08198.1"/>
    </source>
</evidence>
<evidence type="ECO:0000313" key="3">
    <source>
        <dbReference type="Proteomes" id="UP000095751"/>
    </source>
</evidence>
<dbReference type="AlphaFoldDB" id="A0A1E7EQG7"/>
<dbReference type="EMBL" id="KV784381">
    <property type="protein sequence ID" value="OEU08198.1"/>
    <property type="molecule type" value="Genomic_DNA"/>
</dbReference>
<accession>A0A1E7EQG7</accession>
<name>A0A1E7EQG7_9STRA</name>
<proteinExistence type="predicted"/>
<feature type="region of interest" description="Disordered" evidence="1">
    <location>
        <begin position="70"/>
        <end position="106"/>
    </location>
</feature>